<comment type="caution">
    <text evidence="6">The sequence shown here is derived from an EMBL/GenBank/DDBJ whole genome shotgun (WGS) entry which is preliminary data.</text>
</comment>
<dbReference type="Proteomes" id="UP001620597">
    <property type="component" value="Unassembled WGS sequence"/>
</dbReference>
<accession>A0ABW8NKB6</accession>
<dbReference type="RefSeq" id="WP_416206458.1">
    <property type="nucleotide sequence ID" value="NZ_JBBKTX010000016.1"/>
</dbReference>
<dbReference type="Gene3D" id="1.10.10.10">
    <property type="entry name" value="Winged helix-like DNA-binding domain superfamily/Winged helix DNA-binding domain"/>
    <property type="match status" value="1"/>
</dbReference>
<keyword evidence="4" id="KW-0804">Transcription</keyword>
<feature type="domain" description="HTH lysR-type" evidence="5">
    <location>
        <begin position="3"/>
        <end position="60"/>
    </location>
</feature>
<keyword evidence="7" id="KW-1185">Reference proteome</keyword>
<dbReference type="InterPro" id="IPR036390">
    <property type="entry name" value="WH_DNA-bd_sf"/>
</dbReference>
<dbReference type="InterPro" id="IPR005119">
    <property type="entry name" value="LysR_subst-bd"/>
</dbReference>
<dbReference type="Pfam" id="PF03466">
    <property type="entry name" value="LysR_substrate"/>
    <property type="match status" value="1"/>
</dbReference>
<dbReference type="SUPFAM" id="SSF46785">
    <property type="entry name" value="Winged helix' DNA-binding domain"/>
    <property type="match status" value="1"/>
</dbReference>
<evidence type="ECO:0000259" key="5">
    <source>
        <dbReference type="PROSITE" id="PS50931"/>
    </source>
</evidence>
<organism evidence="6 7">
    <name type="scientific">Oceanobacter antarcticus</name>
    <dbReference type="NCBI Taxonomy" id="3133425"/>
    <lineage>
        <taxon>Bacteria</taxon>
        <taxon>Pseudomonadati</taxon>
        <taxon>Pseudomonadota</taxon>
        <taxon>Gammaproteobacteria</taxon>
        <taxon>Oceanospirillales</taxon>
        <taxon>Oceanospirillaceae</taxon>
        <taxon>Oceanobacter</taxon>
    </lineage>
</organism>
<dbReference type="Pfam" id="PF00126">
    <property type="entry name" value="HTH_1"/>
    <property type="match status" value="1"/>
</dbReference>
<dbReference type="PANTHER" id="PTHR30537">
    <property type="entry name" value="HTH-TYPE TRANSCRIPTIONAL REGULATOR"/>
    <property type="match status" value="1"/>
</dbReference>
<dbReference type="PRINTS" id="PR00039">
    <property type="entry name" value="HTHLYSR"/>
</dbReference>
<dbReference type="EMBL" id="JBBKTX010000016">
    <property type="protein sequence ID" value="MFK4753419.1"/>
    <property type="molecule type" value="Genomic_DNA"/>
</dbReference>
<dbReference type="SUPFAM" id="SSF53850">
    <property type="entry name" value="Periplasmic binding protein-like II"/>
    <property type="match status" value="1"/>
</dbReference>
<dbReference type="InterPro" id="IPR000847">
    <property type="entry name" value="LysR_HTH_N"/>
</dbReference>
<reference evidence="6 7" key="1">
    <citation type="submission" date="2024-03" db="EMBL/GenBank/DDBJ databases">
        <title>High-quality draft genome sequence of Oceanobacter sp. wDCs-4.</title>
        <authorList>
            <person name="Dong C."/>
        </authorList>
    </citation>
    <scope>NUCLEOTIDE SEQUENCE [LARGE SCALE GENOMIC DNA]</scope>
    <source>
        <strain evidence="7">wDCs-4</strain>
    </source>
</reference>
<evidence type="ECO:0000256" key="3">
    <source>
        <dbReference type="ARBA" id="ARBA00023125"/>
    </source>
</evidence>
<protein>
    <submittedName>
        <fullName evidence="6">LysR family transcriptional regulator</fullName>
    </submittedName>
</protein>
<gene>
    <name evidence="6" type="ORF">WG929_13465</name>
</gene>
<dbReference type="PROSITE" id="PS50931">
    <property type="entry name" value="HTH_LYSR"/>
    <property type="match status" value="1"/>
</dbReference>
<keyword evidence="2" id="KW-0805">Transcription regulation</keyword>
<evidence type="ECO:0000256" key="2">
    <source>
        <dbReference type="ARBA" id="ARBA00023015"/>
    </source>
</evidence>
<dbReference type="InterPro" id="IPR036388">
    <property type="entry name" value="WH-like_DNA-bd_sf"/>
</dbReference>
<evidence type="ECO:0000313" key="6">
    <source>
        <dbReference type="EMBL" id="MFK4753419.1"/>
    </source>
</evidence>
<dbReference type="CDD" id="cd08422">
    <property type="entry name" value="PBP2_CrgA_like"/>
    <property type="match status" value="1"/>
</dbReference>
<dbReference type="InterPro" id="IPR058163">
    <property type="entry name" value="LysR-type_TF_proteobact-type"/>
</dbReference>
<evidence type="ECO:0000256" key="4">
    <source>
        <dbReference type="ARBA" id="ARBA00023163"/>
    </source>
</evidence>
<name>A0ABW8NKB6_9GAMM</name>
<comment type="similarity">
    <text evidence="1">Belongs to the LysR transcriptional regulatory family.</text>
</comment>
<keyword evidence="3" id="KW-0238">DNA-binding</keyword>
<dbReference type="PANTHER" id="PTHR30537:SF68">
    <property type="entry name" value="TRANSCRIPTIONAL REGULATOR-RELATED"/>
    <property type="match status" value="1"/>
</dbReference>
<evidence type="ECO:0000256" key="1">
    <source>
        <dbReference type="ARBA" id="ARBA00009437"/>
    </source>
</evidence>
<dbReference type="Gene3D" id="3.40.190.290">
    <property type="match status" value="1"/>
</dbReference>
<proteinExistence type="inferred from homology"/>
<evidence type="ECO:0000313" key="7">
    <source>
        <dbReference type="Proteomes" id="UP001620597"/>
    </source>
</evidence>
<sequence>MLWNLDDLPIFLAVAEHQGISSAADYLGMAKSSVSKAITRLEKGLGVRLFERNSRQFRITHEGETFYQHSLAVLERAHETEAAMSALSGKPSGKLVVSMPMSFGREIFSPHLARFRQLYPDIELELNISSQSVDVIRDSIDIAVVVGAPKDSELILKNLYTSQLLCVASPGYIQSITNDILSPEDITDHIQVIEKRYANMALPYRTSVSNGRLKPPASAIKINDPCSVRDAVAAGCGIGLIPDQYCHRFIQDGQLLPILPGLEFHRGISLISAVYASRRTTAHKTALFLDFLGDICKQLPQKSGPSAG</sequence>